<gene>
    <name evidence="10" type="ORF">H9862_00095</name>
</gene>
<dbReference type="GO" id="GO:0097506">
    <property type="term" value="F:deaminated base DNA N-glycosylase activity"/>
    <property type="evidence" value="ECO:0007669"/>
    <property type="project" value="UniProtKB-ARBA"/>
</dbReference>
<dbReference type="SMART" id="SM00986">
    <property type="entry name" value="UDG"/>
    <property type="match status" value="1"/>
</dbReference>
<dbReference type="AlphaFoldDB" id="A0A9D1V9P2"/>
<evidence type="ECO:0000256" key="8">
    <source>
        <dbReference type="SAM" id="MobiDB-lite"/>
    </source>
</evidence>
<dbReference type="Pfam" id="PF03167">
    <property type="entry name" value="UDG"/>
    <property type="match status" value="1"/>
</dbReference>
<reference evidence="10" key="1">
    <citation type="journal article" date="2021" name="PeerJ">
        <title>Extensive microbial diversity within the chicken gut microbiome revealed by metagenomics and culture.</title>
        <authorList>
            <person name="Gilroy R."/>
            <person name="Ravi A."/>
            <person name="Getino M."/>
            <person name="Pursley I."/>
            <person name="Horton D.L."/>
            <person name="Alikhan N.F."/>
            <person name="Baker D."/>
            <person name="Gharbi K."/>
            <person name="Hall N."/>
            <person name="Watson M."/>
            <person name="Adriaenssens E.M."/>
            <person name="Foster-Nyarko E."/>
            <person name="Jarju S."/>
            <person name="Secka A."/>
            <person name="Antonio M."/>
            <person name="Oren A."/>
            <person name="Chaudhuri R.R."/>
            <person name="La Ragione R."/>
            <person name="Hildebrand F."/>
            <person name="Pallen M.J."/>
        </authorList>
    </citation>
    <scope>NUCLEOTIDE SEQUENCE</scope>
    <source>
        <strain evidence="10">14975</strain>
    </source>
</reference>
<dbReference type="InterPro" id="IPR036895">
    <property type="entry name" value="Uracil-DNA_glycosylase-like_sf"/>
</dbReference>
<feature type="compositionally biased region" description="Low complexity" evidence="8">
    <location>
        <begin position="46"/>
        <end position="80"/>
    </location>
</feature>
<keyword evidence="3" id="KW-0227">DNA damage</keyword>
<proteinExistence type="predicted"/>
<dbReference type="PANTHER" id="PTHR33693">
    <property type="entry name" value="TYPE-5 URACIL-DNA GLYCOSYLASE"/>
    <property type="match status" value="1"/>
</dbReference>
<name>A0A9D1V9P2_9BACT</name>
<sequence>MTLRQLITAWLQNHILGGCTKLAVDDEARALLRGWMLAERGEKRGGTAAQGEAQAGAPGTPVAPGARGTFGAPGAPGSAATPPPPAAGGAVPPDGAIAAQAPDDELTPAGLRRLAMQDPESPPEVEEEDIPFFRPGGSSAEETWELTERLLPVWKPLQQLGTLRRKPVFGIGNRRADIVFVGDAPGYVDEQKGEPFGGEAGEKLDGILRAMGLSRSDVYITYLVKFRPAMPRQTINTRPPSTREILYSLSVVDLELRLVQPKVIVALGVIAARGLLQRGKLPLAEYREQPGSYRGIPVIVTHHPSYLLRTADLGERRHLWEDMLRVMQMAQLPISDKQRGYFLPARRG</sequence>
<dbReference type="Gene3D" id="3.40.470.10">
    <property type="entry name" value="Uracil-DNA glycosylase-like domain"/>
    <property type="match status" value="1"/>
</dbReference>
<evidence type="ECO:0000313" key="11">
    <source>
        <dbReference type="Proteomes" id="UP000823964"/>
    </source>
</evidence>
<dbReference type="GO" id="GO:0046872">
    <property type="term" value="F:metal ion binding"/>
    <property type="evidence" value="ECO:0007669"/>
    <property type="project" value="UniProtKB-KW"/>
</dbReference>
<evidence type="ECO:0000256" key="4">
    <source>
        <dbReference type="ARBA" id="ARBA00022801"/>
    </source>
</evidence>
<dbReference type="InterPro" id="IPR005122">
    <property type="entry name" value="Uracil-DNA_glycosylase-like"/>
</dbReference>
<comment type="caution">
    <text evidence="10">The sequence shown here is derived from an EMBL/GenBank/DDBJ whole genome shotgun (WGS) entry which is preliminary data.</text>
</comment>
<evidence type="ECO:0000313" key="10">
    <source>
        <dbReference type="EMBL" id="HIX18984.1"/>
    </source>
</evidence>
<dbReference type="GO" id="GO:0051539">
    <property type="term" value="F:4 iron, 4 sulfur cluster binding"/>
    <property type="evidence" value="ECO:0007669"/>
    <property type="project" value="UniProtKB-KW"/>
</dbReference>
<evidence type="ECO:0000256" key="2">
    <source>
        <dbReference type="ARBA" id="ARBA00022723"/>
    </source>
</evidence>
<feature type="region of interest" description="Disordered" evidence="8">
    <location>
        <begin position="43"/>
        <end position="101"/>
    </location>
</feature>
<evidence type="ECO:0000256" key="5">
    <source>
        <dbReference type="ARBA" id="ARBA00023004"/>
    </source>
</evidence>
<keyword evidence="6" id="KW-0411">Iron-sulfur</keyword>
<keyword evidence="2" id="KW-0479">Metal-binding</keyword>
<evidence type="ECO:0000256" key="6">
    <source>
        <dbReference type="ARBA" id="ARBA00023014"/>
    </source>
</evidence>
<keyword evidence="7" id="KW-0234">DNA repair</keyword>
<dbReference type="PANTHER" id="PTHR33693:SF1">
    <property type="entry name" value="TYPE-4 URACIL-DNA GLYCOSYLASE"/>
    <property type="match status" value="1"/>
</dbReference>
<evidence type="ECO:0000256" key="3">
    <source>
        <dbReference type="ARBA" id="ARBA00022763"/>
    </source>
</evidence>
<dbReference type="SMART" id="SM00987">
    <property type="entry name" value="UreE_C"/>
    <property type="match status" value="1"/>
</dbReference>
<feature type="region of interest" description="Disordered" evidence="8">
    <location>
        <begin position="116"/>
        <end position="138"/>
    </location>
</feature>
<keyword evidence="5" id="KW-0408">Iron</keyword>
<evidence type="ECO:0000256" key="1">
    <source>
        <dbReference type="ARBA" id="ARBA00022485"/>
    </source>
</evidence>
<dbReference type="SUPFAM" id="SSF52141">
    <property type="entry name" value="Uracil-DNA glycosylase-like"/>
    <property type="match status" value="1"/>
</dbReference>
<dbReference type="GO" id="GO:0006281">
    <property type="term" value="P:DNA repair"/>
    <property type="evidence" value="ECO:0007669"/>
    <property type="project" value="UniProtKB-KW"/>
</dbReference>
<dbReference type="CDD" id="cd10030">
    <property type="entry name" value="UDG-F4_TTUDGA_SPO1dp_like"/>
    <property type="match status" value="1"/>
</dbReference>
<dbReference type="Proteomes" id="UP000823964">
    <property type="component" value="Unassembled WGS sequence"/>
</dbReference>
<keyword evidence="1" id="KW-0004">4Fe-4S</keyword>
<organism evidence="10 11">
    <name type="scientific">Candidatus Akkermansia intestinigallinarum</name>
    <dbReference type="NCBI Taxonomy" id="2838431"/>
    <lineage>
        <taxon>Bacteria</taxon>
        <taxon>Pseudomonadati</taxon>
        <taxon>Verrucomicrobiota</taxon>
        <taxon>Verrucomicrobiia</taxon>
        <taxon>Verrucomicrobiales</taxon>
        <taxon>Akkermansiaceae</taxon>
        <taxon>Akkermansia</taxon>
    </lineage>
</organism>
<reference evidence="10" key="2">
    <citation type="submission" date="2021-04" db="EMBL/GenBank/DDBJ databases">
        <authorList>
            <person name="Gilroy R."/>
        </authorList>
    </citation>
    <scope>NUCLEOTIDE SEQUENCE</scope>
    <source>
        <strain evidence="10">14975</strain>
    </source>
</reference>
<feature type="domain" description="Uracil-DNA glycosylase-like" evidence="9">
    <location>
        <begin position="169"/>
        <end position="324"/>
    </location>
</feature>
<evidence type="ECO:0000256" key="7">
    <source>
        <dbReference type="ARBA" id="ARBA00023204"/>
    </source>
</evidence>
<dbReference type="InterPro" id="IPR051536">
    <property type="entry name" value="UDG_Type-4/5"/>
</dbReference>
<protein>
    <submittedName>
        <fullName evidence="10">Uracil-DNA glycosylase</fullName>
    </submittedName>
</protein>
<keyword evidence="4" id="KW-0378">Hydrolase</keyword>
<dbReference type="PROSITE" id="PS51257">
    <property type="entry name" value="PROKAR_LIPOPROTEIN"/>
    <property type="match status" value="1"/>
</dbReference>
<evidence type="ECO:0000259" key="9">
    <source>
        <dbReference type="SMART" id="SM00986"/>
    </source>
</evidence>
<feature type="compositionally biased region" description="Low complexity" evidence="8">
    <location>
        <begin position="87"/>
        <end position="99"/>
    </location>
</feature>
<feature type="compositionally biased region" description="Acidic residues" evidence="8">
    <location>
        <begin position="121"/>
        <end position="130"/>
    </location>
</feature>
<dbReference type="EMBL" id="DXFQ01000003">
    <property type="protein sequence ID" value="HIX18984.1"/>
    <property type="molecule type" value="Genomic_DNA"/>
</dbReference>
<accession>A0A9D1V9P2</accession>